<dbReference type="PANTHER" id="PTHR35936">
    <property type="entry name" value="MEMBRANE-BOUND LYTIC MUREIN TRANSGLYCOSYLASE F"/>
    <property type="match status" value="1"/>
</dbReference>
<feature type="domain" description="Solute-binding protein family 3/N-terminal" evidence="3">
    <location>
        <begin position="34"/>
        <end position="268"/>
    </location>
</feature>
<dbReference type="SMART" id="SM00062">
    <property type="entry name" value="PBPb"/>
    <property type="match status" value="1"/>
</dbReference>
<dbReference type="RefSeq" id="WP_093382273.1">
    <property type="nucleotide sequence ID" value="NZ_FOTW01000004.1"/>
</dbReference>
<evidence type="ECO:0000313" key="5">
    <source>
        <dbReference type="Proteomes" id="UP000199470"/>
    </source>
</evidence>
<gene>
    <name evidence="4" type="ORF">SAMN02982985_00143</name>
</gene>
<reference evidence="4 5" key="1">
    <citation type="submission" date="2016-10" db="EMBL/GenBank/DDBJ databases">
        <authorList>
            <person name="de Groot N.N."/>
        </authorList>
    </citation>
    <scope>NUCLEOTIDE SEQUENCE [LARGE SCALE GENOMIC DNA]</scope>
    <source>
        <strain evidence="4 5">ATCC 43154</strain>
    </source>
</reference>
<organism evidence="4 5">
    <name type="scientific">Rugamonas rubra</name>
    <dbReference type="NCBI Taxonomy" id="758825"/>
    <lineage>
        <taxon>Bacteria</taxon>
        <taxon>Pseudomonadati</taxon>
        <taxon>Pseudomonadota</taxon>
        <taxon>Betaproteobacteria</taxon>
        <taxon>Burkholderiales</taxon>
        <taxon>Oxalobacteraceae</taxon>
        <taxon>Telluria group</taxon>
        <taxon>Rugamonas</taxon>
    </lineage>
</organism>
<accession>A0A1I4HPE5</accession>
<dbReference type="EMBL" id="FOTW01000004">
    <property type="protein sequence ID" value="SFL44032.1"/>
    <property type="molecule type" value="Genomic_DNA"/>
</dbReference>
<feature type="signal peptide" evidence="2">
    <location>
        <begin position="1"/>
        <end position="32"/>
    </location>
</feature>
<evidence type="ECO:0000256" key="2">
    <source>
        <dbReference type="SAM" id="SignalP"/>
    </source>
</evidence>
<dbReference type="STRING" id="758825.SAMN02982985_00143"/>
<evidence type="ECO:0000313" key="4">
    <source>
        <dbReference type="EMBL" id="SFL44032.1"/>
    </source>
</evidence>
<dbReference type="OrthoDB" id="8771874at2"/>
<protein>
    <submittedName>
        <fullName evidence="4">ABC-type amino acid transport substrate-binding protein</fullName>
    </submittedName>
</protein>
<evidence type="ECO:0000256" key="1">
    <source>
        <dbReference type="ARBA" id="ARBA00022729"/>
    </source>
</evidence>
<dbReference type="Pfam" id="PF00497">
    <property type="entry name" value="SBP_bac_3"/>
    <property type="match status" value="1"/>
</dbReference>
<dbReference type="AlphaFoldDB" id="A0A1I4HPE5"/>
<dbReference type="PANTHER" id="PTHR35936:SF35">
    <property type="entry name" value="L-CYSTINE-BINDING PROTEIN TCYJ"/>
    <property type="match status" value="1"/>
</dbReference>
<feature type="chain" id="PRO_5011716476" evidence="2">
    <location>
        <begin position="33"/>
        <end position="269"/>
    </location>
</feature>
<proteinExistence type="predicted"/>
<name>A0A1I4HPE5_9BURK</name>
<sequence>MHVSSAPLRRRSTGRRAAAALALLLWAGGAGAVELRTAAQDATAPKFVARHGPAGAQVVGLCIDILQAIERLDPELRFVGTQHWLPVPRVEAGLAAGTLDVACALLRTPEREARFHFIEPALFPANFYLAVRADDQVRVKDWDDVRRLGARGTVLVMHGFGIAQRLKRIGGLRVDDGGNDSATNFNKLLAGRGRFYLHRAPGIQWEISRAGMDNRIKLLSPPILSEGLHMMASRQLAPELAERLRAAIVQLRADGALERLRAKWEGELP</sequence>
<dbReference type="SUPFAM" id="SSF53850">
    <property type="entry name" value="Periplasmic binding protein-like II"/>
    <property type="match status" value="1"/>
</dbReference>
<dbReference type="Gene3D" id="3.40.190.10">
    <property type="entry name" value="Periplasmic binding protein-like II"/>
    <property type="match status" value="2"/>
</dbReference>
<dbReference type="InterPro" id="IPR001638">
    <property type="entry name" value="Solute-binding_3/MltF_N"/>
</dbReference>
<dbReference type="Proteomes" id="UP000199470">
    <property type="component" value="Unassembled WGS sequence"/>
</dbReference>
<keyword evidence="1 2" id="KW-0732">Signal</keyword>
<evidence type="ECO:0000259" key="3">
    <source>
        <dbReference type="SMART" id="SM00062"/>
    </source>
</evidence>
<keyword evidence="5" id="KW-1185">Reference proteome</keyword>